<name>A0A7K1KJW9_9BACT</name>
<dbReference type="AlphaFoldDB" id="A0A7K1KJW9"/>
<dbReference type="Gene3D" id="2.30.110.10">
    <property type="entry name" value="Electron Transport, Fmn-binding Protein, Chain A"/>
    <property type="match status" value="1"/>
</dbReference>
<reference evidence="1 2" key="1">
    <citation type="submission" date="2019-11" db="EMBL/GenBank/DDBJ databases">
        <title>Pseudodesulfovibrio alkaliphilus, sp. nov., an alkaliphilic sulfate-reducing bacteria from mud volcano of Taman peninsula, Russia.</title>
        <authorList>
            <person name="Frolova A."/>
            <person name="Merkel A.Y."/>
            <person name="Slobodkin A.I."/>
        </authorList>
    </citation>
    <scope>NUCLEOTIDE SEQUENCE [LARGE SCALE GENOMIC DNA]</scope>
    <source>
        <strain evidence="1 2">F-1</strain>
    </source>
</reference>
<accession>A0A7K1KJW9</accession>
<sequence>MRKDVTVDPPVVADILARAEVLWLAFTDEHGPCCVPVNFAAMEGGLCIHSGRRGRKAAALDSGALLAFSAAVDLEPKTGDAACKYGYRFRSVMGTGRPRRVEGEEIHTVLDAITLKYAGKPLPYEDRPLAATVAYVIDIAAITARIKE</sequence>
<dbReference type="PANTHER" id="PTHR34071:SF2">
    <property type="entry name" value="FLAVIN-NUCLEOTIDE-BINDING PROTEIN"/>
    <property type="match status" value="1"/>
</dbReference>
<dbReference type="RefSeq" id="WP_155931927.1">
    <property type="nucleotide sequence ID" value="NZ_WODC01000001.1"/>
</dbReference>
<gene>
    <name evidence="1" type="ORF">GKC30_01825</name>
</gene>
<dbReference type="InterPro" id="IPR012349">
    <property type="entry name" value="Split_barrel_FMN-bd"/>
</dbReference>
<comment type="caution">
    <text evidence="1">The sequence shown here is derived from an EMBL/GenBank/DDBJ whole genome shotgun (WGS) entry which is preliminary data.</text>
</comment>
<protein>
    <submittedName>
        <fullName evidence="1">Pyridoxamine 5'-phosphate oxidase family protein</fullName>
    </submittedName>
</protein>
<dbReference type="SUPFAM" id="SSF50475">
    <property type="entry name" value="FMN-binding split barrel"/>
    <property type="match status" value="1"/>
</dbReference>
<evidence type="ECO:0000313" key="1">
    <source>
        <dbReference type="EMBL" id="MUM76368.1"/>
    </source>
</evidence>
<organism evidence="1 2">
    <name type="scientific">Pseudodesulfovibrio alkaliphilus</name>
    <dbReference type="NCBI Taxonomy" id="2661613"/>
    <lineage>
        <taxon>Bacteria</taxon>
        <taxon>Pseudomonadati</taxon>
        <taxon>Thermodesulfobacteriota</taxon>
        <taxon>Desulfovibrionia</taxon>
        <taxon>Desulfovibrionales</taxon>
        <taxon>Desulfovibrionaceae</taxon>
    </lineage>
</organism>
<dbReference type="EMBL" id="WODC01000001">
    <property type="protein sequence ID" value="MUM76368.1"/>
    <property type="molecule type" value="Genomic_DNA"/>
</dbReference>
<dbReference type="InterPro" id="IPR024747">
    <property type="entry name" value="Pyridox_Oxase-rel"/>
</dbReference>
<dbReference type="Proteomes" id="UP000461162">
    <property type="component" value="Unassembled WGS sequence"/>
</dbReference>
<proteinExistence type="predicted"/>
<dbReference type="Pfam" id="PF12900">
    <property type="entry name" value="Pyridox_ox_2"/>
    <property type="match status" value="1"/>
</dbReference>
<dbReference type="PANTHER" id="PTHR34071">
    <property type="entry name" value="5-NITROIMIDAZOLE ANTIBIOTICS RESISTANCE PROTEIN, NIMA-FAMILY-RELATED PROTEIN-RELATED"/>
    <property type="match status" value="1"/>
</dbReference>
<evidence type="ECO:0000313" key="2">
    <source>
        <dbReference type="Proteomes" id="UP000461162"/>
    </source>
</evidence>
<keyword evidence="2" id="KW-1185">Reference proteome</keyword>